<proteinExistence type="predicted"/>
<dbReference type="Pfam" id="PF11553">
    <property type="entry name" value="DUF3231"/>
    <property type="match status" value="1"/>
</dbReference>
<accession>A0A443IJR2</accession>
<evidence type="ECO:0000313" key="2">
    <source>
        <dbReference type="Proteomes" id="UP000273811"/>
    </source>
</evidence>
<dbReference type="AlphaFoldDB" id="A0A443IJR2"/>
<dbReference type="EMBL" id="QYTU02000061">
    <property type="protein sequence ID" value="RWR04408.1"/>
    <property type="molecule type" value="Genomic_DNA"/>
</dbReference>
<dbReference type="Proteomes" id="UP000273811">
    <property type="component" value="Unassembled WGS sequence"/>
</dbReference>
<reference evidence="1" key="1">
    <citation type="submission" date="2018-12" db="EMBL/GenBank/DDBJ databases">
        <authorList>
            <person name="Sun L."/>
            <person name="Chen Z."/>
        </authorList>
    </citation>
    <scope>NUCLEOTIDE SEQUENCE [LARGE SCALE GENOMIC DNA]</scope>
    <source>
        <strain evidence="1">DSM 16012</strain>
    </source>
</reference>
<gene>
    <name evidence="1" type="ORF">D4N35_017025</name>
</gene>
<dbReference type="OrthoDB" id="1799293at2"/>
<organism evidence="1 2">
    <name type="scientific">Siminovitchia fortis</name>
    <dbReference type="NCBI Taxonomy" id="254758"/>
    <lineage>
        <taxon>Bacteria</taxon>
        <taxon>Bacillati</taxon>
        <taxon>Bacillota</taxon>
        <taxon>Bacilli</taxon>
        <taxon>Bacillales</taxon>
        <taxon>Bacillaceae</taxon>
        <taxon>Siminovitchia</taxon>
    </lineage>
</organism>
<dbReference type="RefSeq" id="WP_120075832.1">
    <property type="nucleotide sequence ID" value="NZ_QYTU02000061.1"/>
</dbReference>
<comment type="caution">
    <text evidence="1">The sequence shown here is derived from an EMBL/GenBank/DDBJ whole genome shotgun (WGS) entry which is preliminary data.</text>
</comment>
<dbReference type="InterPro" id="IPR021617">
    <property type="entry name" value="DUF3231"/>
</dbReference>
<dbReference type="InterPro" id="IPR012347">
    <property type="entry name" value="Ferritin-like"/>
</dbReference>
<protein>
    <submittedName>
        <fullName evidence="1">DUF3231 family protein</fullName>
    </submittedName>
</protein>
<sequence length="118" mass="13247">DFTFVIQVNTKICLDQWNRDPLGSGNLPLLMGRGFRDSTMSPFSDKLMLYNTSLLSDFGIGSSAIGTSFSLRKDLPMKMMMIAKDILEFANDGGNLAIKHGWMEEPPQMEDRTHLSNQ</sequence>
<keyword evidence="2" id="KW-1185">Reference proteome</keyword>
<dbReference type="Gene3D" id="1.20.1260.10">
    <property type="match status" value="1"/>
</dbReference>
<evidence type="ECO:0000313" key="1">
    <source>
        <dbReference type="EMBL" id="RWR04408.1"/>
    </source>
</evidence>
<name>A0A443IJR2_9BACI</name>
<feature type="non-terminal residue" evidence="1">
    <location>
        <position position="1"/>
    </location>
</feature>